<dbReference type="PANTHER" id="PTHR44086:SF10">
    <property type="entry name" value="THIOSULFATE SULFURTRANSFERASE_RHODANESE-LIKE DOMAIN-CONTAINING PROTEIN 3"/>
    <property type="match status" value="1"/>
</dbReference>
<protein>
    <submittedName>
        <fullName evidence="2">Rhodanese-like domain-containing protein</fullName>
    </submittedName>
</protein>
<gene>
    <name evidence="2" type="ORF">D4A39_10410</name>
</gene>
<dbReference type="PANTHER" id="PTHR44086">
    <property type="entry name" value="THIOSULFATE SULFURTRANSFERASE RDL2, MITOCHONDRIAL-RELATED"/>
    <property type="match status" value="1"/>
</dbReference>
<dbReference type="GO" id="GO:0004792">
    <property type="term" value="F:thiosulfate-cyanide sulfurtransferase activity"/>
    <property type="evidence" value="ECO:0007669"/>
    <property type="project" value="InterPro"/>
</dbReference>
<dbReference type="EMBL" id="QYYA01000003">
    <property type="protein sequence ID" value="RJG17142.1"/>
    <property type="molecule type" value="Genomic_DNA"/>
</dbReference>
<comment type="caution">
    <text evidence="2">The sequence shown here is derived from an EMBL/GenBank/DDBJ whole genome shotgun (WGS) entry which is preliminary data.</text>
</comment>
<dbReference type="Gene3D" id="3.40.250.10">
    <property type="entry name" value="Rhodanese-like domain"/>
    <property type="match status" value="1"/>
</dbReference>
<accession>A0A418XWF3</accession>
<evidence type="ECO:0000259" key="1">
    <source>
        <dbReference type="PROSITE" id="PS50206"/>
    </source>
</evidence>
<evidence type="ECO:0000313" key="2">
    <source>
        <dbReference type="EMBL" id="RJG17142.1"/>
    </source>
</evidence>
<dbReference type="InterPro" id="IPR036873">
    <property type="entry name" value="Rhodanese-like_dom_sf"/>
</dbReference>
<dbReference type="OrthoDB" id="9791096at2"/>
<dbReference type="SMART" id="SM00450">
    <property type="entry name" value="RHOD"/>
    <property type="match status" value="1"/>
</dbReference>
<sequence length="131" mass="14173">MGNPSTGVTTMKSLIQILVITCALLAGPLWAADSISISELKQAMQSGNTPIIIDVRDEDEYLAGHIPGAILVPAKNVEHHLDMLEKYQKEEIVLYCQSGRRASAAATTLENAGFKHVKLLDGNFPGWQASK</sequence>
<keyword evidence="3" id="KW-1185">Reference proteome</keyword>
<dbReference type="PROSITE" id="PS00380">
    <property type="entry name" value="RHODANESE_1"/>
    <property type="match status" value="1"/>
</dbReference>
<proteinExistence type="predicted"/>
<dbReference type="Pfam" id="PF00581">
    <property type="entry name" value="Rhodanese"/>
    <property type="match status" value="1"/>
</dbReference>
<dbReference type="SUPFAM" id="SSF52821">
    <property type="entry name" value="Rhodanese/Cell cycle control phosphatase"/>
    <property type="match status" value="1"/>
</dbReference>
<dbReference type="AlphaFoldDB" id="A0A418XWF3"/>
<dbReference type="InterPro" id="IPR001763">
    <property type="entry name" value="Rhodanese-like_dom"/>
</dbReference>
<name>A0A418XWF3_9GAMM</name>
<organism evidence="2 3">
    <name type="scientific">Alcanivorax profundi</name>
    <dbReference type="NCBI Taxonomy" id="2338368"/>
    <lineage>
        <taxon>Bacteria</taxon>
        <taxon>Pseudomonadati</taxon>
        <taxon>Pseudomonadota</taxon>
        <taxon>Gammaproteobacteria</taxon>
        <taxon>Oceanospirillales</taxon>
        <taxon>Alcanivoracaceae</taxon>
        <taxon>Alcanivorax</taxon>
    </lineage>
</organism>
<dbReference type="CDD" id="cd00158">
    <property type="entry name" value="RHOD"/>
    <property type="match status" value="1"/>
</dbReference>
<reference evidence="2 3" key="1">
    <citation type="submission" date="2018-09" db="EMBL/GenBank/DDBJ databases">
        <title>Alcanivorax profundi sp. nov., isolated from 1000 m-depth seawater of the Mariana Trench.</title>
        <authorList>
            <person name="Liu J."/>
        </authorList>
    </citation>
    <scope>NUCLEOTIDE SEQUENCE [LARGE SCALE GENOMIC DNA]</scope>
    <source>
        <strain evidence="2 3">MTEO17</strain>
    </source>
</reference>
<feature type="domain" description="Rhodanese" evidence="1">
    <location>
        <begin position="46"/>
        <end position="131"/>
    </location>
</feature>
<dbReference type="Proteomes" id="UP000283734">
    <property type="component" value="Unassembled WGS sequence"/>
</dbReference>
<dbReference type="InterPro" id="IPR001307">
    <property type="entry name" value="Thiosulphate_STrfase_CS"/>
</dbReference>
<evidence type="ECO:0000313" key="3">
    <source>
        <dbReference type="Proteomes" id="UP000283734"/>
    </source>
</evidence>
<dbReference type="PROSITE" id="PS50206">
    <property type="entry name" value="RHODANESE_3"/>
    <property type="match status" value="1"/>
</dbReference>